<evidence type="ECO:0000313" key="12">
    <source>
        <dbReference type="EMBL" id="OAE31328.1"/>
    </source>
</evidence>
<keyword evidence="9" id="KW-0539">Nucleus</keyword>
<evidence type="ECO:0000256" key="2">
    <source>
        <dbReference type="ARBA" id="ARBA00022723"/>
    </source>
</evidence>
<feature type="region of interest" description="Disordered" evidence="11">
    <location>
        <begin position="509"/>
        <end position="538"/>
    </location>
</feature>
<dbReference type="Gene3D" id="3.30.160.60">
    <property type="entry name" value="Classic Zinc Finger"/>
    <property type="match status" value="1"/>
</dbReference>
<dbReference type="Pfam" id="PF08209">
    <property type="entry name" value="Sgf11"/>
    <property type="match status" value="1"/>
</dbReference>
<evidence type="ECO:0000256" key="4">
    <source>
        <dbReference type="ARBA" id="ARBA00022833"/>
    </source>
</evidence>
<dbReference type="FunFam" id="3.30.160.60:FF:000118">
    <property type="entry name" value="Ataxin-7-like protein 3"/>
    <property type="match status" value="1"/>
</dbReference>
<feature type="compositionally biased region" description="Basic and acidic residues" evidence="11">
    <location>
        <begin position="509"/>
        <end position="525"/>
    </location>
</feature>
<dbReference type="Proteomes" id="UP000077202">
    <property type="component" value="Unassembled WGS sequence"/>
</dbReference>
<keyword evidence="7 10" id="KW-0010">Activator</keyword>
<evidence type="ECO:0000256" key="8">
    <source>
        <dbReference type="ARBA" id="ARBA00023163"/>
    </source>
</evidence>
<keyword evidence="3" id="KW-0863">Zinc-finger</keyword>
<evidence type="ECO:0000256" key="9">
    <source>
        <dbReference type="ARBA" id="ARBA00023242"/>
    </source>
</evidence>
<dbReference type="PANTHER" id="PTHR47674:SF3">
    <property type="entry name" value="SAGA-ASSOCIATED FACTOR 11"/>
    <property type="match status" value="1"/>
</dbReference>
<comment type="subcellular location">
    <subcellularLocation>
        <location evidence="1 10">Nucleus</location>
    </subcellularLocation>
</comment>
<comment type="similarity">
    <text evidence="10">Belongs to the SGF11 family.</text>
</comment>
<keyword evidence="6" id="KW-0805">Transcription regulation</keyword>
<comment type="caution">
    <text evidence="12">The sequence shown here is derived from an EMBL/GenBank/DDBJ whole genome shotgun (WGS) entry which is preliminary data.</text>
</comment>
<gene>
    <name evidence="12" type="ORF">AXG93_4510s1020</name>
</gene>
<keyword evidence="2" id="KW-0479">Metal-binding</keyword>
<evidence type="ECO:0000313" key="13">
    <source>
        <dbReference type="Proteomes" id="UP000077202"/>
    </source>
</evidence>
<evidence type="ECO:0000256" key="10">
    <source>
        <dbReference type="RuleBase" id="RU261113"/>
    </source>
</evidence>
<keyword evidence="13" id="KW-1185">Reference proteome</keyword>
<dbReference type="GO" id="GO:0070461">
    <property type="term" value="C:SAGA-type complex"/>
    <property type="evidence" value="ECO:0007669"/>
    <property type="project" value="TreeGrafter"/>
</dbReference>
<keyword evidence="5" id="KW-0156">Chromatin regulator</keyword>
<keyword evidence="8" id="KW-0804">Transcription</keyword>
<dbReference type="PANTHER" id="PTHR47674">
    <property type="entry name" value="SAGA-ASSOCIATED FACTOR 11"/>
    <property type="match status" value="1"/>
</dbReference>
<sequence>MADDRMKVSSQCLLNYMQLEDASSYPPLFVFQQASLVFADLLDSLIVDVASESHRAARLGFDYKLNVEEEEEVRLAHQARTFVGDSGSIGNENGNKHTIDVFGQTHPTIANETFECLNCGRPIVAGRFAPHLEKCMGKHASDAQGRKARLKASRNMTSTQQRRARSSPISSYGGVVSAARTPNRTPTRTPEEPQRGLTEAADGTSEESHDDDEKDTFYGLPRPGKARSKNASGRGWKNHRGTFTLNISGPVPFPQLASPGGRLLNAILPAGTPTFTGREEGLTVEVAVEQFNSFVGGRVPTSGDMAFANGRKQHFTARSTKVGKEKKGLGLALADESVGKYCSGTSRSNEDEGWKDSGEEVDALSMTKCGILDGSDQGFHPQTGASNEVKSDLRGELPNNGDDPHLKASNTDVAKQPVTSTSSTDGNTRAQCSGSLVICEDPGQKPKFRFCGDNGDFSGVKRKRRFRVTSNPKHYYAAVMAPTSGGRHSNVHERHCVVVEVVTDQKLEHAEGRTDECSNHRRSEGSEGMQALSRVSTN</sequence>
<dbReference type="GO" id="GO:0008270">
    <property type="term" value="F:zinc ion binding"/>
    <property type="evidence" value="ECO:0007669"/>
    <property type="project" value="UniProtKB-KW"/>
</dbReference>
<evidence type="ECO:0000256" key="3">
    <source>
        <dbReference type="ARBA" id="ARBA00022771"/>
    </source>
</evidence>
<evidence type="ECO:0000256" key="6">
    <source>
        <dbReference type="ARBA" id="ARBA00023015"/>
    </source>
</evidence>
<evidence type="ECO:0000256" key="5">
    <source>
        <dbReference type="ARBA" id="ARBA00022853"/>
    </source>
</evidence>
<feature type="compositionally biased region" description="Polar residues" evidence="11">
    <location>
        <begin position="408"/>
        <end position="428"/>
    </location>
</feature>
<organism evidence="12 13">
    <name type="scientific">Marchantia polymorpha subsp. ruderalis</name>
    <dbReference type="NCBI Taxonomy" id="1480154"/>
    <lineage>
        <taxon>Eukaryota</taxon>
        <taxon>Viridiplantae</taxon>
        <taxon>Streptophyta</taxon>
        <taxon>Embryophyta</taxon>
        <taxon>Marchantiophyta</taxon>
        <taxon>Marchantiopsida</taxon>
        <taxon>Marchantiidae</taxon>
        <taxon>Marchantiales</taxon>
        <taxon>Marchantiaceae</taxon>
        <taxon>Marchantia</taxon>
    </lineage>
</organism>
<dbReference type="GO" id="GO:0071819">
    <property type="term" value="C:DUBm complex"/>
    <property type="evidence" value="ECO:0007669"/>
    <property type="project" value="UniProtKB-ARBA"/>
</dbReference>
<dbReference type="AlphaFoldDB" id="A0A176WDK9"/>
<evidence type="ECO:0000256" key="7">
    <source>
        <dbReference type="ARBA" id="ARBA00023159"/>
    </source>
</evidence>
<protein>
    <recommendedName>
        <fullName evidence="10">SAGA-associated factor 11</fullName>
    </recommendedName>
</protein>
<dbReference type="GO" id="GO:0006325">
    <property type="term" value="P:chromatin organization"/>
    <property type="evidence" value="ECO:0007669"/>
    <property type="project" value="UniProtKB-KW"/>
</dbReference>
<reference evidence="12" key="1">
    <citation type="submission" date="2016-03" db="EMBL/GenBank/DDBJ databases">
        <title>Mechanisms controlling the formation of the plant cell surface in tip-growing cells are functionally conserved among land plants.</title>
        <authorList>
            <person name="Honkanen S."/>
            <person name="Jones V.A."/>
            <person name="Morieri G."/>
            <person name="Champion C."/>
            <person name="Hetherington A.J."/>
            <person name="Kelly S."/>
            <person name="Saint-Marcoux D."/>
            <person name="Proust H."/>
            <person name="Prescott H."/>
            <person name="Dolan L."/>
        </authorList>
    </citation>
    <scope>NUCLEOTIDE SEQUENCE [LARGE SCALE GENOMIC DNA]</scope>
    <source>
        <tissue evidence="12">Whole gametophyte</tissue>
    </source>
</reference>
<dbReference type="InterPro" id="IPR013246">
    <property type="entry name" value="SAGA_su_Sgf11"/>
</dbReference>
<feature type="compositionally biased region" description="Acidic residues" evidence="11">
    <location>
        <begin position="204"/>
        <end position="214"/>
    </location>
</feature>
<name>A0A176WDK9_MARPO</name>
<dbReference type="EMBL" id="LVLJ01001114">
    <property type="protein sequence ID" value="OAE31328.1"/>
    <property type="molecule type" value="Genomic_DNA"/>
</dbReference>
<accession>A0A176WDK9</accession>
<evidence type="ECO:0000256" key="1">
    <source>
        <dbReference type="ARBA" id="ARBA00004123"/>
    </source>
</evidence>
<feature type="region of interest" description="Disordered" evidence="11">
    <location>
        <begin position="372"/>
        <end position="428"/>
    </location>
</feature>
<feature type="region of interest" description="Disordered" evidence="11">
    <location>
        <begin position="139"/>
        <end position="236"/>
    </location>
</feature>
<evidence type="ECO:0000256" key="11">
    <source>
        <dbReference type="SAM" id="MobiDB-lite"/>
    </source>
</evidence>
<proteinExistence type="inferred from homology"/>
<keyword evidence="4" id="KW-0862">Zinc</keyword>